<accession>A0ABP8V7K7</accession>
<sequence length="214" mass="24088">MTKSVRMTVFALLAVVAVILGLTFNKFTQSPPLDRETLRDSGVFIFETPRTFSMAPLVNHENQSFSADNMKDHWTLLYFGFTYCPDVCPTTLAKLNELSLELQELNSELAKRFKVVMVTVDPQRDNPAKLANYVPFFNRDFVGVTGDMANIYELTRQLNVAFTTVGDTTKDDYLVEHSANVVLVNPKGDYHGFIRPPLVAVQLAKNLQAVDRGF</sequence>
<dbReference type="InterPro" id="IPR036249">
    <property type="entry name" value="Thioredoxin-like_sf"/>
</dbReference>
<dbReference type="RefSeq" id="WP_345197776.1">
    <property type="nucleotide sequence ID" value="NZ_BAABFL010000451.1"/>
</dbReference>
<organism evidence="2 3">
    <name type="scientific">Kistimonas scapharcae</name>
    <dbReference type="NCBI Taxonomy" id="1036133"/>
    <lineage>
        <taxon>Bacteria</taxon>
        <taxon>Pseudomonadati</taxon>
        <taxon>Pseudomonadota</taxon>
        <taxon>Gammaproteobacteria</taxon>
        <taxon>Oceanospirillales</taxon>
        <taxon>Endozoicomonadaceae</taxon>
        <taxon>Kistimonas</taxon>
    </lineage>
</organism>
<evidence type="ECO:0000313" key="2">
    <source>
        <dbReference type="EMBL" id="GAA4651404.1"/>
    </source>
</evidence>
<evidence type="ECO:0000313" key="3">
    <source>
        <dbReference type="Proteomes" id="UP001500604"/>
    </source>
</evidence>
<dbReference type="InterPro" id="IPR003782">
    <property type="entry name" value="SCO1/SenC"/>
</dbReference>
<dbReference type="PANTHER" id="PTHR12151:SF25">
    <property type="entry name" value="LINALOOL DEHYDRATASE_ISOMERASE DOMAIN-CONTAINING PROTEIN"/>
    <property type="match status" value="1"/>
</dbReference>
<dbReference type="SUPFAM" id="SSF52833">
    <property type="entry name" value="Thioredoxin-like"/>
    <property type="match status" value="1"/>
</dbReference>
<protein>
    <submittedName>
        <fullName evidence="2">Cytochrome c oxidase copper chaperone SenC</fullName>
    </submittedName>
</protein>
<keyword evidence="3" id="KW-1185">Reference proteome</keyword>
<gene>
    <name evidence="2" type="primary">senC</name>
    <name evidence="2" type="ORF">GCM10023116_36880</name>
</gene>
<comment type="caution">
    <text evidence="2">The sequence shown here is derived from an EMBL/GenBank/DDBJ whole genome shotgun (WGS) entry which is preliminary data.</text>
</comment>
<dbReference type="PANTHER" id="PTHR12151">
    <property type="entry name" value="ELECTRON TRANSPORT PROTIN SCO1/SENC FAMILY MEMBER"/>
    <property type="match status" value="1"/>
</dbReference>
<dbReference type="CDD" id="cd02968">
    <property type="entry name" value="SCO"/>
    <property type="match status" value="1"/>
</dbReference>
<dbReference type="EMBL" id="BAABFL010000451">
    <property type="protein sequence ID" value="GAA4651404.1"/>
    <property type="molecule type" value="Genomic_DNA"/>
</dbReference>
<dbReference type="Proteomes" id="UP001500604">
    <property type="component" value="Unassembled WGS sequence"/>
</dbReference>
<proteinExistence type="inferred from homology"/>
<evidence type="ECO:0000256" key="1">
    <source>
        <dbReference type="ARBA" id="ARBA00010996"/>
    </source>
</evidence>
<name>A0ABP8V7K7_9GAMM</name>
<dbReference type="Pfam" id="PF02630">
    <property type="entry name" value="SCO1-SenC"/>
    <property type="match status" value="1"/>
</dbReference>
<comment type="similarity">
    <text evidence="1">Belongs to the SCO1/2 family.</text>
</comment>
<reference evidence="3" key="1">
    <citation type="journal article" date="2019" name="Int. J. Syst. Evol. Microbiol.">
        <title>The Global Catalogue of Microorganisms (GCM) 10K type strain sequencing project: providing services to taxonomists for standard genome sequencing and annotation.</title>
        <authorList>
            <consortium name="The Broad Institute Genomics Platform"/>
            <consortium name="The Broad Institute Genome Sequencing Center for Infectious Disease"/>
            <person name="Wu L."/>
            <person name="Ma J."/>
        </authorList>
    </citation>
    <scope>NUCLEOTIDE SEQUENCE [LARGE SCALE GENOMIC DNA]</scope>
    <source>
        <strain evidence="3">JCM 17805</strain>
    </source>
</reference>
<dbReference type="Gene3D" id="3.40.30.10">
    <property type="entry name" value="Glutaredoxin"/>
    <property type="match status" value="1"/>
</dbReference>